<dbReference type="Gene3D" id="3.40.50.200">
    <property type="entry name" value="Peptidase S8/S53 domain"/>
    <property type="match status" value="2"/>
</dbReference>
<dbReference type="Gene3D" id="3.30.70.80">
    <property type="entry name" value="Peptidase S8 propeptide/proteinase inhibitor I9"/>
    <property type="match status" value="1"/>
</dbReference>
<evidence type="ECO:0000256" key="4">
    <source>
        <dbReference type="ARBA" id="ARBA00022801"/>
    </source>
</evidence>
<feature type="signal peptide" evidence="7">
    <location>
        <begin position="1"/>
        <end position="28"/>
    </location>
</feature>
<dbReference type="PRINTS" id="PR00723">
    <property type="entry name" value="SUBTILISIN"/>
</dbReference>
<feature type="active site" description="Charge relay system" evidence="6">
    <location>
        <position position="469"/>
    </location>
</feature>
<keyword evidence="2" id="KW-0134">Cell wall</keyword>
<dbReference type="Pfam" id="PF00082">
    <property type="entry name" value="Peptidase_S8"/>
    <property type="match status" value="2"/>
</dbReference>
<sequence length="535" mass="53876">MSIRRIRSALPSAMTLALLALSVSSVSAAPASGVESVIVAYKPGKAAEVRGAVANAGGKIVREIGRASAFAVKLPTAGVAALQASADVDFVEADVKRQVLGSRTSKPAAQALATAVDTPTSGSEIRPYGIAMVQANQLSDALTGNRKLCIIDSGYDRTHPDLAGNYTKGNVTGVNLTSSGTWDSDENSHGSHVAGTIAAIGGNGIGVVGVNPGGHLKLHIAKVFDASGSAESSVVMDAVAACASAGANIISMSLGGGDPSQAERRVFRSLLNEGILTIAAAGNDGNGTTSFPAGYEEVMSVGALDANKARASFSQFNNDVEIAGPGVAVLSTIPPNIESLGLLSVAGTSYDAAAMTGSPRGTATAALYDFGLGKANDAGAAGKVCLIKRGEISFAEKVSRCQASGGVGAVVYNNQPGMLFGTLGETVTSIPSVGTSDTNGAVLTGLVGQNATVGVVPDPAIYSYFNGTSMATPHVSGVAALVWSYFPGCSAKQIRQVLNASAMELGKPGRDIEFGFGLVQAKDAYDRIAKTGCGN</sequence>
<dbReference type="InterPro" id="IPR003137">
    <property type="entry name" value="PA_domain"/>
</dbReference>
<comment type="caution">
    <text evidence="10">The sequence shown here is derived from an EMBL/GenBank/DDBJ whole genome shotgun (WGS) entry which is preliminary data.</text>
</comment>
<dbReference type="Proteomes" id="UP001228044">
    <property type="component" value="Unassembled WGS sequence"/>
</dbReference>
<feature type="active site" description="Charge relay system" evidence="6">
    <location>
        <position position="189"/>
    </location>
</feature>
<dbReference type="InterPro" id="IPR000209">
    <property type="entry name" value="Peptidase_S8/S53_dom"/>
</dbReference>
<reference evidence="10 11" key="1">
    <citation type="submission" date="2023-06" db="EMBL/GenBank/DDBJ databases">
        <title>Pelomonas sp. PFR6 16S ribosomal RNA gene Genome sequencing and assembly.</title>
        <authorList>
            <person name="Woo H."/>
        </authorList>
    </citation>
    <scope>NUCLEOTIDE SEQUENCE [LARGE SCALE GENOMIC DNA]</scope>
    <source>
        <strain evidence="10 11">PFR6</strain>
    </source>
</reference>
<dbReference type="SUPFAM" id="SSF52743">
    <property type="entry name" value="Subtilisin-like"/>
    <property type="match status" value="1"/>
</dbReference>
<protein>
    <submittedName>
        <fullName evidence="10">S8 family serine peptidase</fullName>
    </submittedName>
</protein>
<evidence type="ECO:0000259" key="8">
    <source>
        <dbReference type="Pfam" id="PF00082"/>
    </source>
</evidence>
<dbReference type="RefSeq" id="WP_290357965.1">
    <property type="nucleotide sequence ID" value="NZ_JAUHHC010000001.1"/>
</dbReference>
<feature type="domain" description="PA" evidence="9">
    <location>
        <begin position="375"/>
        <end position="442"/>
    </location>
</feature>
<evidence type="ECO:0000256" key="5">
    <source>
        <dbReference type="ARBA" id="ARBA00022825"/>
    </source>
</evidence>
<dbReference type="InterPro" id="IPR037045">
    <property type="entry name" value="S8pro/Inhibitor_I9_sf"/>
</dbReference>
<evidence type="ECO:0000256" key="2">
    <source>
        <dbReference type="ARBA" id="ARBA00022512"/>
    </source>
</evidence>
<evidence type="ECO:0000313" key="10">
    <source>
        <dbReference type="EMBL" id="MDN3919669.1"/>
    </source>
</evidence>
<accession>A0ABT8DRX1</accession>
<evidence type="ECO:0000313" key="11">
    <source>
        <dbReference type="Proteomes" id="UP001228044"/>
    </source>
</evidence>
<evidence type="ECO:0000256" key="1">
    <source>
        <dbReference type="ARBA" id="ARBA00011073"/>
    </source>
</evidence>
<name>A0ABT8DRX1_9BURK</name>
<dbReference type="InterPro" id="IPR022398">
    <property type="entry name" value="Peptidase_S8_His-AS"/>
</dbReference>
<dbReference type="PROSITE" id="PS51892">
    <property type="entry name" value="SUBTILASE"/>
    <property type="match status" value="1"/>
</dbReference>
<feature type="domain" description="Peptidase S8/S53" evidence="8">
    <location>
        <begin position="147"/>
        <end position="357"/>
    </location>
</feature>
<feature type="active site" description="Charge relay system" evidence="6">
    <location>
        <position position="152"/>
    </location>
</feature>
<keyword evidence="11" id="KW-1185">Reference proteome</keyword>
<dbReference type="PROSITE" id="PS00137">
    <property type="entry name" value="SUBTILASE_HIS"/>
    <property type="match status" value="1"/>
</dbReference>
<organism evidence="10 11">
    <name type="scientific">Roseateles violae</name>
    <dbReference type="NCBI Taxonomy" id="3058042"/>
    <lineage>
        <taxon>Bacteria</taxon>
        <taxon>Pseudomonadati</taxon>
        <taxon>Pseudomonadota</taxon>
        <taxon>Betaproteobacteria</taxon>
        <taxon>Burkholderiales</taxon>
        <taxon>Sphaerotilaceae</taxon>
        <taxon>Roseateles</taxon>
    </lineage>
</organism>
<evidence type="ECO:0000259" key="9">
    <source>
        <dbReference type="Pfam" id="PF02225"/>
    </source>
</evidence>
<comment type="similarity">
    <text evidence="1 6">Belongs to the peptidase S8 family.</text>
</comment>
<dbReference type="EMBL" id="JAUHHC010000001">
    <property type="protein sequence ID" value="MDN3919669.1"/>
    <property type="molecule type" value="Genomic_DNA"/>
</dbReference>
<feature type="chain" id="PRO_5045683846" evidence="7">
    <location>
        <begin position="29"/>
        <end position="535"/>
    </location>
</feature>
<evidence type="ECO:0000256" key="7">
    <source>
        <dbReference type="SAM" id="SignalP"/>
    </source>
</evidence>
<dbReference type="Pfam" id="PF02225">
    <property type="entry name" value="PA"/>
    <property type="match status" value="1"/>
</dbReference>
<keyword evidence="4 6" id="KW-0378">Hydrolase</keyword>
<dbReference type="PANTHER" id="PTHR43806:SF11">
    <property type="entry name" value="CEREVISIN-RELATED"/>
    <property type="match status" value="1"/>
</dbReference>
<evidence type="ECO:0000256" key="6">
    <source>
        <dbReference type="PROSITE-ProRule" id="PRU01240"/>
    </source>
</evidence>
<feature type="domain" description="Peptidase S8/S53" evidence="8">
    <location>
        <begin position="460"/>
        <end position="517"/>
    </location>
</feature>
<keyword evidence="2" id="KW-0964">Secreted</keyword>
<evidence type="ECO:0000256" key="3">
    <source>
        <dbReference type="ARBA" id="ARBA00022670"/>
    </source>
</evidence>
<keyword evidence="3 6" id="KW-0645">Protease</keyword>
<proteinExistence type="inferred from homology"/>
<dbReference type="InterPro" id="IPR023828">
    <property type="entry name" value="Peptidase_S8_Ser-AS"/>
</dbReference>
<dbReference type="SUPFAM" id="SSF54897">
    <property type="entry name" value="Protease propeptides/inhibitors"/>
    <property type="match status" value="1"/>
</dbReference>
<dbReference type="PANTHER" id="PTHR43806">
    <property type="entry name" value="PEPTIDASE S8"/>
    <property type="match status" value="1"/>
</dbReference>
<gene>
    <name evidence="10" type="ORF">QWJ38_05155</name>
</gene>
<dbReference type="PROSITE" id="PS00138">
    <property type="entry name" value="SUBTILASE_SER"/>
    <property type="match status" value="1"/>
</dbReference>
<keyword evidence="5 6" id="KW-0720">Serine protease</keyword>
<dbReference type="InterPro" id="IPR015500">
    <property type="entry name" value="Peptidase_S8_subtilisin-rel"/>
</dbReference>
<dbReference type="InterPro" id="IPR036852">
    <property type="entry name" value="Peptidase_S8/S53_dom_sf"/>
</dbReference>
<dbReference type="InterPro" id="IPR050131">
    <property type="entry name" value="Peptidase_S8_subtilisin-like"/>
</dbReference>
<keyword evidence="7" id="KW-0732">Signal</keyword>